<keyword evidence="2" id="KW-0488">Methylation</keyword>
<protein>
    <submittedName>
        <fullName evidence="5">Pilin</fullName>
    </submittedName>
</protein>
<comment type="similarity">
    <text evidence="1 3">Belongs to the N-Me-Phe pilin family.</text>
</comment>
<dbReference type="Pfam" id="PF00114">
    <property type="entry name" value="Pilin"/>
    <property type="match status" value="1"/>
</dbReference>
<dbReference type="PANTHER" id="PTHR30093">
    <property type="entry name" value="GENERAL SECRETION PATHWAY PROTEIN G"/>
    <property type="match status" value="1"/>
</dbReference>
<dbReference type="SUPFAM" id="SSF54523">
    <property type="entry name" value="Pili subunits"/>
    <property type="match status" value="1"/>
</dbReference>
<dbReference type="NCBIfam" id="TIGR02532">
    <property type="entry name" value="IV_pilin_GFxxxE"/>
    <property type="match status" value="1"/>
</dbReference>
<proteinExistence type="inferred from homology"/>
<dbReference type="EMBL" id="BAABKY010000001">
    <property type="protein sequence ID" value="GAA5071098.1"/>
    <property type="molecule type" value="Genomic_DNA"/>
</dbReference>
<feature type="transmembrane region" description="Helical" evidence="4">
    <location>
        <begin position="7"/>
        <end position="31"/>
    </location>
</feature>
<comment type="caution">
    <text evidence="5">The sequence shown here is derived from an EMBL/GenBank/DDBJ whole genome shotgun (WGS) entry which is preliminary data.</text>
</comment>
<gene>
    <name evidence="5" type="ORF">GCM10025759_09800</name>
</gene>
<dbReference type="Proteomes" id="UP001501083">
    <property type="component" value="Unassembled WGS sequence"/>
</dbReference>
<keyword evidence="6" id="KW-1185">Reference proteome</keyword>
<name>A0ABP9L7P2_9GAMM</name>
<dbReference type="Pfam" id="PF07963">
    <property type="entry name" value="N_methyl"/>
    <property type="match status" value="1"/>
</dbReference>
<evidence type="ECO:0000256" key="3">
    <source>
        <dbReference type="RuleBase" id="RU000389"/>
    </source>
</evidence>
<dbReference type="InterPro" id="IPR001082">
    <property type="entry name" value="Pilin"/>
</dbReference>
<evidence type="ECO:0000313" key="6">
    <source>
        <dbReference type="Proteomes" id="UP001501083"/>
    </source>
</evidence>
<organism evidence="5 6">
    <name type="scientific">Lysobacter panacisoli</name>
    <dbReference type="NCBI Taxonomy" id="1255263"/>
    <lineage>
        <taxon>Bacteria</taxon>
        <taxon>Pseudomonadati</taxon>
        <taxon>Pseudomonadota</taxon>
        <taxon>Gammaproteobacteria</taxon>
        <taxon>Lysobacterales</taxon>
        <taxon>Lysobacteraceae</taxon>
        <taxon>Lysobacter</taxon>
    </lineage>
</organism>
<dbReference type="PROSITE" id="PS00409">
    <property type="entry name" value="PROKAR_NTER_METHYL"/>
    <property type="match status" value="1"/>
</dbReference>
<evidence type="ECO:0000256" key="2">
    <source>
        <dbReference type="ARBA" id="ARBA00022481"/>
    </source>
</evidence>
<accession>A0ABP9L7P2</accession>
<dbReference type="InterPro" id="IPR012902">
    <property type="entry name" value="N_methyl_site"/>
</dbReference>
<dbReference type="PANTHER" id="PTHR30093:SF34">
    <property type="entry name" value="PREPILIN PEPTIDASE-DEPENDENT PROTEIN D"/>
    <property type="match status" value="1"/>
</dbReference>
<dbReference type="InterPro" id="IPR045584">
    <property type="entry name" value="Pilin-like"/>
</dbReference>
<evidence type="ECO:0000256" key="4">
    <source>
        <dbReference type="SAM" id="Phobius"/>
    </source>
</evidence>
<dbReference type="RefSeq" id="WP_158982540.1">
    <property type="nucleotide sequence ID" value="NZ_BAABKY010000001.1"/>
</dbReference>
<sequence>MKSQQHGFTLIELMIVVAIIAILAAIALPAYQDYVTRAQVSEGISLSTGAKVAIATYYGDNARFPTDNEDAGMADPGSINGKYVESVTVDDTGTISVLFSGSASAKISGQTLTMQVHDNDGSLSWECGGLPNNYMPGTCRN</sequence>
<keyword evidence="3" id="KW-0281">Fimbrium</keyword>
<keyword evidence="4" id="KW-1133">Transmembrane helix</keyword>
<keyword evidence="4" id="KW-0812">Transmembrane</keyword>
<evidence type="ECO:0000313" key="5">
    <source>
        <dbReference type="EMBL" id="GAA5071098.1"/>
    </source>
</evidence>
<reference evidence="6" key="1">
    <citation type="journal article" date="2019" name="Int. J. Syst. Evol. Microbiol.">
        <title>The Global Catalogue of Microorganisms (GCM) 10K type strain sequencing project: providing services to taxonomists for standard genome sequencing and annotation.</title>
        <authorList>
            <consortium name="The Broad Institute Genomics Platform"/>
            <consortium name="The Broad Institute Genome Sequencing Center for Infectious Disease"/>
            <person name="Wu L."/>
            <person name="Ma J."/>
        </authorList>
    </citation>
    <scope>NUCLEOTIDE SEQUENCE [LARGE SCALE GENOMIC DNA]</scope>
    <source>
        <strain evidence="6">JCM 19212</strain>
    </source>
</reference>
<evidence type="ECO:0000256" key="1">
    <source>
        <dbReference type="ARBA" id="ARBA00005233"/>
    </source>
</evidence>
<keyword evidence="4" id="KW-0472">Membrane</keyword>
<dbReference type="Gene3D" id="3.30.700.10">
    <property type="entry name" value="Glycoprotein, Type 4 Pilin"/>
    <property type="match status" value="1"/>
</dbReference>